<keyword evidence="1 2" id="KW-0560">Oxidoreductase</keyword>
<keyword evidence="2" id="KW-0786">Thiamine pyrophosphate</keyword>
<feature type="domain" description="Dehydrogenase E1 component" evidence="3">
    <location>
        <begin position="32"/>
        <end position="338"/>
    </location>
</feature>
<organism evidence="4 5">
    <name type="scientific">Chrysochromulina tobinii</name>
    <dbReference type="NCBI Taxonomy" id="1460289"/>
    <lineage>
        <taxon>Eukaryota</taxon>
        <taxon>Haptista</taxon>
        <taxon>Haptophyta</taxon>
        <taxon>Prymnesiophyceae</taxon>
        <taxon>Prymnesiales</taxon>
        <taxon>Chrysochromulinaceae</taxon>
        <taxon>Chrysochromulina</taxon>
    </lineage>
</organism>
<name>A0A0M0JB54_9EUKA</name>
<reference evidence="5" key="1">
    <citation type="journal article" date="2015" name="PLoS Genet.">
        <title>Genome Sequence and Transcriptome Analyses of Chrysochromulina tobin: Metabolic Tools for Enhanced Algal Fitness in the Prominent Order Prymnesiales (Haptophyceae).</title>
        <authorList>
            <person name="Hovde B.T."/>
            <person name="Deodato C.R."/>
            <person name="Hunsperger H.M."/>
            <person name="Ryken S.A."/>
            <person name="Yost W."/>
            <person name="Jha R.K."/>
            <person name="Patterson J."/>
            <person name="Monnat R.J. Jr."/>
            <person name="Barlow S.B."/>
            <person name="Starkenburg S.R."/>
            <person name="Cattolico R.A."/>
        </authorList>
    </citation>
    <scope>NUCLEOTIDE SEQUENCE</scope>
    <source>
        <strain evidence="5">CCMP291</strain>
    </source>
</reference>
<dbReference type="GO" id="GO:0003863">
    <property type="term" value="F:branched-chain 2-oxo acid dehydrogenase activity"/>
    <property type="evidence" value="ECO:0007669"/>
    <property type="project" value="UniProtKB-EC"/>
</dbReference>
<dbReference type="PANTHER" id="PTHR43380:SF1">
    <property type="entry name" value="2-OXOISOVALERATE DEHYDROGENASE SUBUNIT ALPHA, MITOCHONDRIAL"/>
    <property type="match status" value="1"/>
</dbReference>
<evidence type="ECO:0000256" key="2">
    <source>
        <dbReference type="RuleBase" id="RU365014"/>
    </source>
</evidence>
<accession>A0A0M0JB54</accession>
<comment type="caution">
    <text evidence="4">The sequence shown here is derived from an EMBL/GenBank/DDBJ whole genome shotgun (WGS) entry which is preliminary data.</text>
</comment>
<dbReference type="EMBL" id="JWZX01003155">
    <property type="protein sequence ID" value="KOO23806.1"/>
    <property type="molecule type" value="Genomic_DNA"/>
</dbReference>
<sequence>MPTYRVIDDEGVPLPGTELPDLDEETCVKMMETMVNVNEFDRVFNDAQRQGRLSFYFTNRGEEAQAVGSAAALAPTDWVWPQYRELGVIFYRGYTFEECANQCCHNELDQTKGRQLPMHIGSPKLSCMYVKSNLGQQVPAANGAAFAMKRRKQKGVAITYFGEGCASEGDIPSALNIAAVHGCPTIFFCRNNGYAISTHTDDQYKSDGIAPRGVAFGIPSIRVDGNDILAVYSATKEARRICIEEGRPAMIEGMSYRINSHSTSDDDSKYRRSKAPVEGFEGDERAYWEARSPIFRFGKYLINKGWWSVEREATLRKVSRKRAITALNDAELLPNPHVKHLFTDVYDELPWMLEQQQAELKDHLSRYREHYPEIPQRQVDSL</sequence>
<dbReference type="Proteomes" id="UP000037460">
    <property type="component" value="Unassembled WGS sequence"/>
</dbReference>
<dbReference type="GO" id="GO:0009083">
    <property type="term" value="P:branched-chain amino acid catabolic process"/>
    <property type="evidence" value="ECO:0007669"/>
    <property type="project" value="TreeGrafter"/>
</dbReference>
<dbReference type="PANTHER" id="PTHR43380">
    <property type="entry name" value="2-OXOISOVALERATE DEHYDROGENASE SUBUNIT ALPHA, MITOCHONDRIAL"/>
    <property type="match status" value="1"/>
</dbReference>
<dbReference type="FunFam" id="3.40.50.970:FF:000108">
    <property type="entry name" value="2-oxoisovalerate dehydrogenase subunit alpha"/>
    <property type="match status" value="1"/>
</dbReference>
<evidence type="ECO:0000256" key="1">
    <source>
        <dbReference type="ARBA" id="ARBA00023002"/>
    </source>
</evidence>
<keyword evidence="5" id="KW-1185">Reference proteome</keyword>
<dbReference type="SUPFAM" id="SSF52518">
    <property type="entry name" value="Thiamin diphosphate-binding fold (THDP-binding)"/>
    <property type="match status" value="1"/>
</dbReference>
<dbReference type="InterPro" id="IPR001017">
    <property type="entry name" value="DH_E1"/>
</dbReference>
<comment type="cofactor">
    <cofactor evidence="2">
        <name>thiamine diphosphate</name>
        <dbReference type="ChEBI" id="CHEBI:58937"/>
    </cofactor>
</comment>
<dbReference type="InterPro" id="IPR050771">
    <property type="entry name" value="Alpha-ketoacid_DH_E1_comp"/>
</dbReference>
<dbReference type="AlphaFoldDB" id="A0A0M0JB54"/>
<dbReference type="OrthoDB" id="3845at2759"/>
<comment type="similarity">
    <text evidence="2">Belongs to the BCKDHA family.</text>
</comment>
<evidence type="ECO:0000313" key="4">
    <source>
        <dbReference type="EMBL" id="KOO23806.1"/>
    </source>
</evidence>
<comment type="catalytic activity">
    <reaction evidence="2">
        <text>N(6)-[(R)-lipoyl]-L-lysyl-[protein] + 3-methyl-2-oxobutanoate + H(+) = N(6)-[(R)-S(8)-2-methylpropanoyldihydrolipoyl]-L-lysyl-[protein] + CO2</text>
        <dbReference type="Rhea" id="RHEA:13457"/>
        <dbReference type="Rhea" id="RHEA-COMP:10474"/>
        <dbReference type="Rhea" id="RHEA-COMP:10497"/>
        <dbReference type="ChEBI" id="CHEBI:11851"/>
        <dbReference type="ChEBI" id="CHEBI:15378"/>
        <dbReference type="ChEBI" id="CHEBI:16526"/>
        <dbReference type="ChEBI" id="CHEBI:83099"/>
        <dbReference type="ChEBI" id="CHEBI:83142"/>
        <dbReference type="EC" id="1.2.4.4"/>
    </reaction>
</comment>
<evidence type="ECO:0000313" key="5">
    <source>
        <dbReference type="Proteomes" id="UP000037460"/>
    </source>
</evidence>
<dbReference type="InterPro" id="IPR029061">
    <property type="entry name" value="THDP-binding"/>
</dbReference>
<protein>
    <recommendedName>
        <fullName evidence="2">2-oxoisovalerate dehydrogenase subunit alpha</fullName>
        <ecNumber evidence="2">1.2.4.4</ecNumber>
    </recommendedName>
    <alternativeName>
        <fullName evidence="2">Branched-chain alpha-keto acid dehydrogenase E1 component alpha chain</fullName>
    </alternativeName>
</protein>
<proteinExistence type="inferred from homology"/>
<dbReference type="Pfam" id="PF00676">
    <property type="entry name" value="E1_dh"/>
    <property type="match status" value="1"/>
</dbReference>
<evidence type="ECO:0000259" key="3">
    <source>
        <dbReference type="Pfam" id="PF00676"/>
    </source>
</evidence>
<comment type="function">
    <text evidence="2">The branched-chain alpha-keto dehydrogenase complex catalyzes the overall conversion of alpha-keto acids to acyl-CoA and CO(2). It contains multiple copies of three enzymatic components: branched-chain alpha-keto acid decarboxylase (E1), lipoamide acyltransferase (E2) and lipoamide dehydrogenase (E3).</text>
</comment>
<dbReference type="Gene3D" id="3.40.50.970">
    <property type="match status" value="1"/>
</dbReference>
<gene>
    <name evidence="4" type="ORF">Ctob_008179</name>
</gene>
<dbReference type="CDD" id="cd02000">
    <property type="entry name" value="TPP_E1_PDC_ADC_BCADC"/>
    <property type="match status" value="1"/>
</dbReference>
<dbReference type="EC" id="1.2.4.4" evidence="2"/>